<dbReference type="OrthoDB" id="5917255at2759"/>
<protein>
    <submittedName>
        <fullName evidence="1">Surface antigen BspA-like</fullName>
    </submittedName>
</protein>
<name>A2FDQ5_TRIV3</name>
<dbReference type="EMBL" id="DS113736">
    <property type="protein sequence ID" value="EAX96955.1"/>
    <property type="molecule type" value="Genomic_DNA"/>
</dbReference>
<keyword evidence="2" id="KW-1185">Reference proteome</keyword>
<dbReference type="Pfam" id="PF13306">
    <property type="entry name" value="LRR_5"/>
    <property type="match status" value="3"/>
</dbReference>
<reference evidence="1" key="1">
    <citation type="submission" date="2006-10" db="EMBL/GenBank/DDBJ databases">
        <authorList>
            <person name="Amadeo P."/>
            <person name="Zhao Q."/>
            <person name="Wortman J."/>
            <person name="Fraser-Liggett C."/>
            <person name="Carlton J."/>
        </authorList>
    </citation>
    <scope>NUCLEOTIDE SEQUENCE</scope>
    <source>
        <strain evidence="1">G3</strain>
    </source>
</reference>
<dbReference type="InParanoid" id="A2FDQ5"/>
<dbReference type="PANTHER" id="PTHR45661:SF3">
    <property type="entry name" value="IG-LIKE DOMAIN-CONTAINING PROTEIN"/>
    <property type="match status" value="1"/>
</dbReference>
<dbReference type="InterPro" id="IPR053139">
    <property type="entry name" value="Surface_bspA-like"/>
</dbReference>
<proteinExistence type="predicted"/>
<dbReference type="SUPFAM" id="SSF52058">
    <property type="entry name" value="L domain-like"/>
    <property type="match status" value="2"/>
</dbReference>
<accession>A2FDQ5</accession>
<organism evidence="1 2">
    <name type="scientific">Trichomonas vaginalis (strain ATCC PRA-98 / G3)</name>
    <dbReference type="NCBI Taxonomy" id="412133"/>
    <lineage>
        <taxon>Eukaryota</taxon>
        <taxon>Metamonada</taxon>
        <taxon>Parabasalia</taxon>
        <taxon>Trichomonadida</taxon>
        <taxon>Trichomonadidae</taxon>
        <taxon>Trichomonas</taxon>
    </lineage>
</organism>
<dbReference type="Gene3D" id="3.80.10.10">
    <property type="entry name" value="Ribonuclease Inhibitor"/>
    <property type="match status" value="4"/>
</dbReference>
<evidence type="ECO:0000313" key="1">
    <source>
        <dbReference type="EMBL" id="EAX96955.1"/>
    </source>
</evidence>
<dbReference type="Proteomes" id="UP000001542">
    <property type="component" value="Unassembled WGS sequence"/>
</dbReference>
<sequence length="665" mass="74608">MGSELHTIERGCFCGTIITTLFIPKYVSIINANIESSQTLKSIECDEHNEFFTSVDGILYSKDKKILVYFPGNHSKSFTTPDFIEKIGYYSAGYSLIESIIFTPNVKTLESYAFVYSCLKSVNIPNTLQFTSSCAFAGSKHLTEVTFGNELKIISPGCFQETNISSITFPEGLLTIGDTAFAYCNNLKNVTIPRSVNSLGGQCFSPQTVITFADGSPFFQDDQELIYNSRTTLVLYLSERDSYTIPSFVEIIHNSVFSGNNHLTTIHFEEESKLKEINDYAFRGCINLTSIEIPDSVNKISNFAFSGCTSLKKIKFGYKLKEIYFKAFAECLNLELIEFSCSEYVTIRENVFTNCNNLKNIIFSNNITMIQSSCFLNCFSLREIVFPSSLENIDTYAFSNTGITNITFPIDSKLTSIGMGCFSKCYNLSHITLPPNVKEIGSNCFENTNITTFIVPNRTEYMSDYVFKGCKNLVKFTIPQDCSLRNIGNLFFDGCSSLSVIECPRSEYFSVDVGALYNKSETVLFCFPPASYIKFFNLPQTLRTISSGAFIGCRNLISISIPDDSVRTIKQYAFANCSSLTSINIPKCVENVESSIFFGCDHLRCGVIIENRSISFIRKIISECLLNPKAIYSCDFPTCQCRIINTEITKSLLYAFTIILYIGML</sequence>
<reference evidence="1" key="2">
    <citation type="journal article" date="2007" name="Science">
        <title>Draft genome sequence of the sexually transmitted pathogen Trichomonas vaginalis.</title>
        <authorList>
            <person name="Carlton J.M."/>
            <person name="Hirt R.P."/>
            <person name="Silva J.C."/>
            <person name="Delcher A.L."/>
            <person name="Schatz M."/>
            <person name="Zhao Q."/>
            <person name="Wortman J.R."/>
            <person name="Bidwell S.L."/>
            <person name="Alsmark U.C.M."/>
            <person name="Besteiro S."/>
            <person name="Sicheritz-Ponten T."/>
            <person name="Noel C.J."/>
            <person name="Dacks J.B."/>
            <person name="Foster P.G."/>
            <person name="Simillion C."/>
            <person name="Van de Peer Y."/>
            <person name="Miranda-Saavedra D."/>
            <person name="Barton G.J."/>
            <person name="Westrop G.D."/>
            <person name="Mueller S."/>
            <person name="Dessi D."/>
            <person name="Fiori P.L."/>
            <person name="Ren Q."/>
            <person name="Paulsen I."/>
            <person name="Zhang H."/>
            <person name="Bastida-Corcuera F.D."/>
            <person name="Simoes-Barbosa A."/>
            <person name="Brown M.T."/>
            <person name="Hayes R.D."/>
            <person name="Mukherjee M."/>
            <person name="Okumura C.Y."/>
            <person name="Schneider R."/>
            <person name="Smith A.J."/>
            <person name="Vanacova S."/>
            <person name="Villalvazo M."/>
            <person name="Haas B.J."/>
            <person name="Pertea M."/>
            <person name="Feldblyum T.V."/>
            <person name="Utterback T.R."/>
            <person name="Shu C.L."/>
            <person name="Osoegawa K."/>
            <person name="de Jong P.J."/>
            <person name="Hrdy I."/>
            <person name="Horvathova L."/>
            <person name="Zubacova Z."/>
            <person name="Dolezal P."/>
            <person name="Malik S.B."/>
            <person name="Logsdon J.M. Jr."/>
            <person name="Henze K."/>
            <person name="Gupta A."/>
            <person name="Wang C.C."/>
            <person name="Dunne R.L."/>
            <person name="Upcroft J.A."/>
            <person name="Upcroft P."/>
            <person name="White O."/>
            <person name="Salzberg S.L."/>
            <person name="Tang P."/>
            <person name="Chiu C.-H."/>
            <person name="Lee Y.-S."/>
            <person name="Embley T.M."/>
            <person name="Coombs G.H."/>
            <person name="Mottram J.C."/>
            <person name="Tachezy J."/>
            <person name="Fraser-Liggett C.M."/>
            <person name="Johnson P.J."/>
        </authorList>
    </citation>
    <scope>NUCLEOTIDE SEQUENCE [LARGE SCALE GENOMIC DNA]</scope>
    <source>
        <strain evidence="1">G3</strain>
    </source>
</reference>
<dbReference type="PANTHER" id="PTHR45661">
    <property type="entry name" value="SURFACE ANTIGEN"/>
    <property type="match status" value="1"/>
</dbReference>
<dbReference type="STRING" id="5722.A2FDQ5"/>
<gene>
    <name evidence="1" type="ORF">TVAG_414360</name>
</gene>
<dbReference type="SMR" id="A2FDQ5"/>
<evidence type="ECO:0000313" key="2">
    <source>
        <dbReference type="Proteomes" id="UP000001542"/>
    </source>
</evidence>
<dbReference type="VEuPathDB" id="TrichDB:TVAG_414360"/>
<dbReference type="InterPro" id="IPR026906">
    <property type="entry name" value="LRR_5"/>
</dbReference>
<dbReference type="AlphaFoldDB" id="A2FDQ5"/>
<dbReference type="VEuPathDB" id="TrichDB:TVAGG3_0563090"/>
<dbReference type="InterPro" id="IPR032675">
    <property type="entry name" value="LRR_dom_sf"/>
</dbReference>